<keyword evidence="2" id="KW-0963">Cytoplasm</keyword>
<name>A0A0M4MTB2_LEPIR</name>
<evidence type="ECO:0000256" key="2">
    <source>
        <dbReference type="HAMAP-Rule" id="MF_01477"/>
    </source>
</evidence>
<accession>A0A0M4MTB2</accession>
<dbReference type="AlphaFoldDB" id="A0A0M4MTB2"/>
<reference evidence="3 4" key="1">
    <citation type="journal article" date="2015" name="Genome Announc.">
        <title>Whole-Genome Sequence of Leptospira interrogans Serovar Hardjo Subtype Hardjoprajitno Strain Norma, Isolated from Cattle in a Leptospirosis Outbreak in Brazil.</title>
        <authorList>
            <person name="Cosate M.R."/>
            <person name="Soares S.C."/>
            <person name="Mendes T.A."/>
            <person name="Raittz R.T."/>
            <person name="Moreira E.C."/>
            <person name="Leite R."/>
            <person name="Fernandes G.R."/>
            <person name="Haddad J.P."/>
            <person name="Ortega J.M."/>
        </authorList>
    </citation>
    <scope>NUCLEOTIDE SEQUENCE [LARGE SCALE GENOMIC DNA]</scope>
    <source>
        <strain evidence="3 4">Norma</strain>
    </source>
</reference>
<comment type="subcellular location">
    <subcellularLocation>
        <location evidence="2">Cytoplasm</location>
    </subcellularLocation>
</comment>
<evidence type="ECO:0000313" key="4">
    <source>
        <dbReference type="Proteomes" id="UP000056502"/>
    </source>
</evidence>
<dbReference type="Pfam" id="PF02410">
    <property type="entry name" value="RsfS"/>
    <property type="match status" value="1"/>
</dbReference>
<organism evidence="3">
    <name type="scientific">Leptospira interrogans serovar Hardjo str. Norma</name>
    <dbReference type="NCBI Taxonomy" id="1279460"/>
    <lineage>
        <taxon>Bacteria</taxon>
        <taxon>Pseudomonadati</taxon>
        <taxon>Spirochaetota</taxon>
        <taxon>Spirochaetia</taxon>
        <taxon>Leptospirales</taxon>
        <taxon>Leptospiraceae</taxon>
        <taxon>Leptospira</taxon>
    </lineage>
</organism>
<dbReference type="PATRIC" id="fig|1279460.3.peg.1543"/>
<keyword evidence="2" id="KW-0678">Repressor</keyword>
<dbReference type="Proteomes" id="UP000056502">
    <property type="component" value="Chromosome I"/>
</dbReference>
<dbReference type="SUPFAM" id="SSF81301">
    <property type="entry name" value="Nucleotidyltransferase"/>
    <property type="match status" value="1"/>
</dbReference>
<gene>
    <name evidence="2" type="primary">rsfS</name>
    <name evidence="3" type="ORF">G436_1531</name>
</gene>
<dbReference type="GO" id="GO:0005737">
    <property type="term" value="C:cytoplasm"/>
    <property type="evidence" value="ECO:0007669"/>
    <property type="project" value="UniProtKB-SubCell"/>
</dbReference>
<dbReference type="Gene3D" id="3.30.460.10">
    <property type="entry name" value="Beta Polymerase, domain 2"/>
    <property type="match status" value="1"/>
</dbReference>
<comment type="similarity">
    <text evidence="1 2">Belongs to the Iojap/RsfS family.</text>
</comment>
<proteinExistence type="inferred from homology"/>
<dbReference type="GO" id="GO:0043023">
    <property type="term" value="F:ribosomal large subunit binding"/>
    <property type="evidence" value="ECO:0007669"/>
    <property type="project" value="TreeGrafter"/>
</dbReference>
<dbReference type="RefSeq" id="WP_001070122.1">
    <property type="nucleotide sequence ID" value="NZ_CP012603.1"/>
</dbReference>
<dbReference type="GO" id="GO:0090071">
    <property type="term" value="P:negative regulation of ribosome biogenesis"/>
    <property type="evidence" value="ECO:0007669"/>
    <property type="project" value="UniProtKB-UniRule"/>
</dbReference>
<evidence type="ECO:0000313" key="3">
    <source>
        <dbReference type="EMBL" id="ALE38726.1"/>
    </source>
</evidence>
<sequence>MNPTHKQNPSTEDILRIIRDIMTDKKCEEVSILNLESVNSYLSYFVICTVNSAVQANAVAREVRKTLKEYKLSHKETDKTGTSATSGWTLLDFGEIIVHIMTPEKREYYNLDRLWRDAKRIEL</sequence>
<dbReference type="GO" id="GO:0042256">
    <property type="term" value="P:cytosolic ribosome assembly"/>
    <property type="evidence" value="ECO:0007669"/>
    <property type="project" value="UniProtKB-UniRule"/>
</dbReference>
<comment type="function">
    <text evidence="2">Functions as a ribosomal silencing factor. Interacts with ribosomal protein uL14 (rplN), blocking formation of intersubunit bridge B8. Prevents association of the 30S and 50S ribosomal subunits and the formation of functional ribosomes, thus repressing translation.</text>
</comment>
<comment type="subunit">
    <text evidence="2">Interacts with ribosomal protein uL14 (rplN).</text>
</comment>
<dbReference type="NCBIfam" id="TIGR00090">
    <property type="entry name" value="rsfS_iojap_ybeB"/>
    <property type="match status" value="1"/>
</dbReference>
<dbReference type="PANTHER" id="PTHR21043">
    <property type="entry name" value="IOJAP SUPERFAMILY ORTHOLOG"/>
    <property type="match status" value="1"/>
</dbReference>
<dbReference type="InterPro" id="IPR004394">
    <property type="entry name" value="Iojap/RsfS/C7orf30"/>
</dbReference>
<protein>
    <recommendedName>
        <fullName evidence="2">Ribosomal silencing factor RsfS</fullName>
    </recommendedName>
</protein>
<dbReference type="FunFam" id="3.30.460.10:FF:000052">
    <property type="entry name" value="Ribosomal silencing factor RsfS"/>
    <property type="match status" value="1"/>
</dbReference>
<dbReference type="EMBL" id="CP012603">
    <property type="protein sequence ID" value="ALE38726.1"/>
    <property type="molecule type" value="Genomic_DNA"/>
</dbReference>
<evidence type="ECO:0000256" key="1">
    <source>
        <dbReference type="ARBA" id="ARBA00010574"/>
    </source>
</evidence>
<dbReference type="HAMAP" id="MF_01477">
    <property type="entry name" value="Iojap_RsfS"/>
    <property type="match status" value="1"/>
</dbReference>
<dbReference type="PANTHER" id="PTHR21043:SF0">
    <property type="entry name" value="MITOCHONDRIAL ASSEMBLY OF RIBOSOMAL LARGE SUBUNIT PROTEIN 1"/>
    <property type="match status" value="1"/>
</dbReference>
<keyword evidence="2" id="KW-0810">Translation regulation</keyword>
<dbReference type="InterPro" id="IPR043519">
    <property type="entry name" value="NT_sf"/>
</dbReference>
<dbReference type="GeneID" id="61142248"/>
<dbReference type="GO" id="GO:0017148">
    <property type="term" value="P:negative regulation of translation"/>
    <property type="evidence" value="ECO:0007669"/>
    <property type="project" value="UniProtKB-UniRule"/>
</dbReference>